<dbReference type="Proteomes" id="UP000240760">
    <property type="component" value="Unassembled WGS sequence"/>
</dbReference>
<evidence type="ECO:0000313" key="2">
    <source>
        <dbReference type="EMBL" id="PTB78839.1"/>
    </source>
</evidence>
<sequence length="644" mass="72268">MSGSSPVSSYLGHRPPSVAFIDNRLPEHHQLFADPSVRYDPVSETYVPSRIQEDDEVAMASRPVFTDIKAMRFWESILPRAMSELRSTPEPRGRPETTYSIRNRTNWHDVFSVLEEAKFKYENREGAVNKLRDMRRRAANKAGSVGSVVGIVSKVVPEGTLATPVLGALQILLGAVKIAANLREKVLESFDDNMAIFSDVELFIGTFPDDENIVKASVDLTVAALKGIELAIRFFISNSLKRGAKALLTSDEYEKGLLESIDMIKTKSKSLMEEALKSHIYEVHIYSQETQKLCRNIQTLSEAMDRKLQNLGEGFNSMNLLLTEHVKEKEKLLEAARQQLEVAYRENHFLRAENSTLRAYSPLRAISPFQPPQTQIMAAQWYISQQDLRHLLDQSDIDLADLSFIADRKSQLPPKQRLQAEQIVNAQLFRNWVVSATSSKLLIHWDNRLPKTLAGISPLSVFCMTMTQALRAKHQFVSLVWFCGRHADAADWGGCIGAPAMVASLIDQLLKQHTFDARLLSSAHINIAGLQEGNLDALICLLLYLIRLLPPVVSVFIMIDNAVLYERDGFEEELLQVFPTLIHLSQDRSVPAAIKLLFTSTPGTTTVRSAFEGENLILNVDTIPQMGWAPSEERVMRELEGGLT</sequence>
<keyword evidence="1" id="KW-0175">Coiled coil</keyword>
<dbReference type="STRING" id="983965.A0A2T4CB95"/>
<gene>
    <name evidence="2" type="ORF">M440DRAFT_1469126</name>
</gene>
<dbReference type="AlphaFoldDB" id="A0A2T4CB95"/>
<keyword evidence="3" id="KW-1185">Reference proteome</keyword>
<protein>
    <recommendedName>
        <fullName evidence="4">Fungal STAND N-terminal Goodbye domain-containing protein</fullName>
    </recommendedName>
</protein>
<reference evidence="2 3" key="1">
    <citation type="submission" date="2016-07" db="EMBL/GenBank/DDBJ databases">
        <title>Multiple horizontal gene transfer events from other fungi enriched the ability of initially mycotrophic Trichoderma (Ascomycota) to feed on dead plant biomass.</title>
        <authorList>
            <consortium name="DOE Joint Genome Institute"/>
            <person name="Aerts A."/>
            <person name="Atanasova L."/>
            <person name="Chenthamara K."/>
            <person name="Zhang J."/>
            <person name="Grujic M."/>
            <person name="Henrissat B."/>
            <person name="Kuo A."/>
            <person name="Salamov A."/>
            <person name="Lipzen A."/>
            <person name="Labutti K."/>
            <person name="Barry K."/>
            <person name="Miao Y."/>
            <person name="Rahimi M.J."/>
            <person name="Shen Q."/>
            <person name="Grigoriev I.V."/>
            <person name="Kubicek C.P."/>
            <person name="Druzhinina I.S."/>
        </authorList>
    </citation>
    <scope>NUCLEOTIDE SEQUENCE [LARGE SCALE GENOMIC DNA]</scope>
    <source>
        <strain evidence="2 3">ATCC 18648</strain>
    </source>
</reference>
<name>A0A2T4CB95_TRILO</name>
<proteinExistence type="predicted"/>
<dbReference type="OrthoDB" id="5419927at2759"/>
<organism evidence="2 3">
    <name type="scientific">Trichoderma longibrachiatum ATCC 18648</name>
    <dbReference type="NCBI Taxonomy" id="983965"/>
    <lineage>
        <taxon>Eukaryota</taxon>
        <taxon>Fungi</taxon>
        <taxon>Dikarya</taxon>
        <taxon>Ascomycota</taxon>
        <taxon>Pezizomycotina</taxon>
        <taxon>Sordariomycetes</taxon>
        <taxon>Hypocreomycetidae</taxon>
        <taxon>Hypocreales</taxon>
        <taxon>Hypocreaceae</taxon>
        <taxon>Trichoderma</taxon>
    </lineage>
</organism>
<evidence type="ECO:0000313" key="3">
    <source>
        <dbReference type="Proteomes" id="UP000240760"/>
    </source>
</evidence>
<evidence type="ECO:0008006" key="4">
    <source>
        <dbReference type="Google" id="ProtNLM"/>
    </source>
</evidence>
<dbReference type="PANTHER" id="PTHR40619:SF3">
    <property type="entry name" value="FUNGAL STAND N-TERMINAL GOODBYE DOMAIN-CONTAINING PROTEIN"/>
    <property type="match status" value="1"/>
</dbReference>
<dbReference type="PANTHER" id="PTHR40619">
    <property type="entry name" value="FUNGAL STAND N-TERMINAL GOODBYE DOMAIN-CONTAINING PROTEIN"/>
    <property type="match status" value="1"/>
</dbReference>
<dbReference type="EMBL" id="KZ679129">
    <property type="protein sequence ID" value="PTB78839.1"/>
    <property type="molecule type" value="Genomic_DNA"/>
</dbReference>
<accession>A0A2T4CB95</accession>
<feature type="coiled-coil region" evidence="1">
    <location>
        <begin position="319"/>
        <end position="353"/>
    </location>
</feature>
<evidence type="ECO:0000256" key="1">
    <source>
        <dbReference type="SAM" id="Coils"/>
    </source>
</evidence>